<dbReference type="InterPro" id="IPR036388">
    <property type="entry name" value="WH-like_DNA-bd_sf"/>
</dbReference>
<dbReference type="RefSeq" id="WP_119897124.1">
    <property type="nucleotide sequence ID" value="NZ_QZEW01000017.1"/>
</dbReference>
<accession>A0A419A9D5</accession>
<dbReference type="InterPro" id="IPR036390">
    <property type="entry name" value="WH_DNA-bd_sf"/>
</dbReference>
<name>A0A419A9D5_9RHOB</name>
<dbReference type="PANTHER" id="PTHR30537:SF26">
    <property type="entry name" value="GLYCINE CLEAVAGE SYSTEM TRANSCRIPTIONAL ACTIVATOR"/>
    <property type="match status" value="1"/>
</dbReference>
<dbReference type="AlphaFoldDB" id="A0A419A9D5"/>
<dbReference type="Pfam" id="PF00126">
    <property type="entry name" value="HTH_1"/>
    <property type="match status" value="1"/>
</dbReference>
<dbReference type="OrthoDB" id="9813056at2"/>
<dbReference type="InterPro" id="IPR000847">
    <property type="entry name" value="LysR_HTH_N"/>
</dbReference>
<keyword evidence="7" id="KW-1185">Reference proteome</keyword>
<evidence type="ECO:0000256" key="2">
    <source>
        <dbReference type="ARBA" id="ARBA00023015"/>
    </source>
</evidence>
<proteinExistence type="inferred from homology"/>
<dbReference type="Gene3D" id="1.10.10.10">
    <property type="entry name" value="Winged helix-like DNA-binding domain superfamily/Winged helix DNA-binding domain"/>
    <property type="match status" value="1"/>
</dbReference>
<evidence type="ECO:0000313" key="6">
    <source>
        <dbReference type="EMBL" id="RJL19289.1"/>
    </source>
</evidence>
<keyword evidence="2" id="KW-0805">Transcription regulation</keyword>
<protein>
    <submittedName>
        <fullName evidence="6">LysR family transcriptional regulator</fullName>
    </submittedName>
</protein>
<evidence type="ECO:0000256" key="1">
    <source>
        <dbReference type="ARBA" id="ARBA00009437"/>
    </source>
</evidence>
<reference evidence="7" key="1">
    <citation type="submission" date="2018-09" db="EMBL/GenBank/DDBJ databases">
        <title>Paracoccus onubensis nov. sp. a moderate halophilic bacterium isolated from Gruta de las Maravillas (Aracena, Spain).</title>
        <authorList>
            <person name="Jurado V."/>
            <person name="Gutierrez-Patricio S."/>
            <person name="Gonzalez-Pimentel J.L."/>
            <person name="Miller A.Z."/>
            <person name="Laiz L."/>
            <person name="Saiz-Jimenez C."/>
        </authorList>
    </citation>
    <scope>NUCLEOTIDE SEQUENCE [LARGE SCALE GENOMIC DNA]</scope>
    <source>
        <strain evidence="7">DSM 26381</strain>
    </source>
</reference>
<dbReference type="Proteomes" id="UP000283587">
    <property type="component" value="Unassembled WGS sequence"/>
</dbReference>
<sequence>MRRLPPLHALRAFEAAARHLHFAHAADELGLTPTAISHQVRQLEQILGVELFHRYPRPVRLTAEGEKLYPVLRESLDRIAGTIAGLGAGKGDEPLRLSVTVAFASRWLMPRLPQLRRQTGLSVAVEADDVAVDLHASGIDIAIRYAEQPGAEAEWHRLFPDRVIAVAAPGLVAGRAALSGREIMDLPLLHYRWKTRSGKAPDWQRWQGLAGLAAEVPEIAQNFSEEIHAIDAAVAGHGVVLASEVLVADLLRSRQLVALSDIALPAPSYWAVFLPGNPLRTRLQLLVDWIRRQS</sequence>
<dbReference type="PANTHER" id="PTHR30537">
    <property type="entry name" value="HTH-TYPE TRANSCRIPTIONAL REGULATOR"/>
    <property type="match status" value="1"/>
</dbReference>
<dbReference type="InterPro" id="IPR058163">
    <property type="entry name" value="LysR-type_TF_proteobact-type"/>
</dbReference>
<dbReference type="SUPFAM" id="SSF53850">
    <property type="entry name" value="Periplasmic binding protein-like II"/>
    <property type="match status" value="1"/>
</dbReference>
<dbReference type="InterPro" id="IPR005119">
    <property type="entry name" value="LysR_subst-bd"/>
</dbReference>
<comment type="caution">
    <text evidence="6">The sequence shown here is derived from an EMBL/GenBank/DDBJ whole genome shotgun (WGS) entry which is preliminary data.</text>
</comment>
<comment type="similarity">
    <text evidence="1">Belongs to the LysR transcriptional regulatory family.</text>
</comment>
<dbReference type="PRINTS" id="PR00039">
    <property type="entry name" value="HTHLYSR"/>
</dbReference>
<dbReference type="Gene3D" id="3.40.190.10">
    <property type="entry name" value="Periplasmic binding protein-like II"/>
    <property type="match status" value="2"/>
</dbReference>
<dbReference type="PROSITE" id="PS50931">
    <property type="entry name" value="HTH_LYSR"/>
    <property type="match status" value="1"/>
</dbReference>
<dbReference type="Pfam" id="PF03466">
    <property type="entry name" value="LysR_substrate"/>
    <property type="match status" value="1"/>
</dbReference>
<evidence type="ECO:0000259" key="5">
    <source>
        <dbReference type="PROSITE" id="PS50931"/>
    </source>
</evidence>
<evidence type="ECO:0000313" key="7">
    <source>
        <dbReference type="Proteomes" id="UP000283587"/>
    </source>
</evidence>
<evidence type="ECO:0000256" key="4">
    <source>
        <dbReference type="ARBA" id="ARBA00023163"/>
    </source>
</evidence>
<dbReference type="GO" id="GO:0043565">
    <property type="term" value="F:sequence-specific DNA binding"/>
    <property type="evidence" value="ECO:0007669"/>
    <property type="project" value="TreeGrafter"/>
</dbReference>
<dbReference type="SUPFAM" id="SSF46785">
    <property type="entry name" value="Winged helix' DNA-binding domain"/>
    <property type="match status" value="1"/>
</dbReference>
<dbReference type="FunFam" id="1.10.10.10:FF:000038">
    <property type="entry name" value="Glycine cleavage system transcriptional activator"/>
    <property type="match status" value="1"/>
</dbReference>
<dbReference type="EMBL" id="QZEW01000017">
    <property type="protein sequence ID" value="RJL19289.1"/>
    <property type="molecule type" value="Genomic_DNA"/>
</dbReference>
<evidence type="ECO:0000256" key="3">
    <source>
        <dbReference type="ARBA" id="ARBA00023125"/>
    </source>
</evidence>
<dbReference type="GO" id="GO:0006351">
    <property type="term" value="P:DNA-templated transcription"/>
    <property type="evidence" value="ECO:0007669"/>
    <property type="project" value="TreeGrafter"/>
</dbReference>
<dbReference type="GO" id="GO:0003700">
    <property type="term" value="F:DNA-binding transcription factor activity"/>
    <property type="evidence" value="ECO:0007669"/>
    <property type="project" value="InterPro"/>
</dbReference>
<keyword evidence="3" id="KW-0238">DNA-binding</keyword>
<gene>
    <name evidence="6" type="ORF">D3P05_05195</name>
</gene>
<keyword evidence="4" id="KW-0804">Transcription</keyword>
<feature type="domain" description="HTH lysR-type" evidence="5">
    <location>
        <begin position="5"/>
        <end position="62"/>
    </location>
</feature>
<organism evidence="6 7">
    <name type="scientific">Paracoccus siganidrum</name>
    <dbReference type="NCBI Taxonomy" id="1276757"/>
    <lineage>
        <taxon>Bacteria</taxon>
        <taxon>Pseudomonadati</taxon>
        <taxon>Pseudomonadota</taxon>
        <taxon>Alphaproteobacteria</taxon>
        <taxon>Rhodobacterales</taxon>
        <taxon>Paracoccaceae</taxon>
        <taxon>Paracoccus</taxon>
    </lineage>
</organism>